<dbReference type="CDD" id="cd15457">
    <property type="entry name" value="NADAR"/>
    <property type="match status" value="1"/>
</dbReference>
<dbReference type="InterPro" id="IPR037238">
    <property type="entry name" value="YbiA-like_sf"/>
</dbReference>
<proteinExistence type="predicted"/>
<comment type="caution">
    <text evidence="2">The sequence shown here is derived from an EMBL/GenBank/DDBJ whole genome shotgun (WGS) entry which is preliminary data.</text>
</comment>
<dbReference type="EMBL" id="BARS01005572">
    <property type="protein sequence ID" value="GAF75479.1"/>
    <property type="molecule type" value="Genomic_DNA"/>
</dbReference>
<gene>
    <name evidence="2" type="ORF">S01H1_10937</name>
</gene>
<sequence>PLEKIGDFSKLKTIDNWRRKLDDDYISPFKLDGHEWKTVEHYYQANKFKNTNKEFYLLFSLDSNSKISNSVDLAKAAGSKSGKHKGDLLRNKDIKIDPEFYGGNEDVILQNALYAKFEQDNTDLLEALLETKNAKLQHYKAGVEPKIENSLMIIRNKFKNKLKHK</sequence>
<evidence type="ECO:0000259" key="1">
    <source>
        <dbReference type="Pfam" id="PF08719"/>
    </source>
</evidence>
<accession>X0S395</accession>
<feature type="domain" description="NADAR" evidence="1">
    <location>
        <begin position="27"/>
        <end position="136"/>
    </location>
</feature>
<dbReference type="SUPFAM" id="SSF143990">
    <property type="entry name" value="YbiA-like"/>
    <property type="match status" value="1"/>
</dbReference>
<reference evidence="2" key="1">
    <citation type="journal article" date="2014" name="Front. Microbiol.">
        <title>High frequency of phylogenetically diverse reductive dehalogenase-homologous genes in deep subseafloor sedimentary metagenomes.</title>
        <authorList>
            <person name="Kawai M."/>
            <person name="Futagami T."/>
            <person name="Toyoda A."/>
            <person name="Takaki Y."/>
            <person name="Nishi S."/>
            <person name="Hori S."/>
            <person name="Arai W."/>
            <person name="Tsubouchi T."/>
            <person name="Morono Y."/>
            <person name="Uchiyama I."/>
            <person name="Ito T."/>
            <person name="Fujiyama A."/>
            <person name="Inagaki F."/>
            <person name="Takami H."/>
        </authorList>
    </citation>
    <scope>NUCLEOTIDE SEQUENCE</scope>
    <source>
        <strain evidence="2">Expedition CK06-06</strain>
    </source>
</reference>
<dbReference type="AlphaFoldDB" id="X0S395"/>
<dbReference type="Pfam" id="PF08719">
    <property type="entry name" value="NADAR"/>
    <property type="match status" value="1"/>
</dbReference>
<feature type="non-terminal residue" evidence="2">
    <location>
        <position position="1"/>
    </location>
</feature>
<protein>
    <recommendedName>
        <fullName evidence="1">NADAR domain-containing protein</fullName>
    </recommendedName>
</protein>
<dbReference type="Gene3D" id="1.10.357.40">
    <property type="entry name" value="YbiA-like"/>
    <property type="match status" value="1"/>
</dbReference>
<evidence type="ECO:0000313" key="2">
    <source>
        <dbReference type="EMBL" id="GAF75479.1"/>
    </source>
</evidence>
<organism evidence="2">
    <name type="scientific">marine sediment metagenome</name>
    <dbReference type="NCBI Taxonomy" id="412755"/>
    <lineage>
        <taxon>unclassified sequences</taxon>
        <taxon>metagenomes</taxon>
        <taxon>ecological metagenomes</taxon>
    </lineage>
</organism>
<dbReference type="InterPro" id="IPR012816">
    <property type="entry name" value="NADAR"/>
</dbReference>
<name>X0S395_9ZZZZ</name>